<sequence length="332" mass="36896">MALISLILDLLGRGRLAGLVLGGALALPLAGRGQAPLRTDSAGSPPVPVARTSSRSDFPVDSVAQRKRRLRLLVGGTALSYGVIYTGLATAWYTGERVPLHWFNDLPEWQQLDKCGHFWGAFQESRGAVDMLRWAGLSEKKAIWYGSFVGFVVQSPIEILDGFDPAYGASATDLAANFLGSSALLAQQLAWHDVRIMPKWSFHLTSYAAMRPNVLGSNVPERWLKDYNGQTYWLCTDVGAFLKPGNRWPRWLQPAVGYGGQDMVYNDDGTNAEKGLRPYRQFYLSLDVDLRRIPTRSPLLKKIFYTLSIFHLPAPALEYNGRNGFGFHGLYL</sequence>
<dbReference type="InterPro" id="IPR018736">
    <property type="entry name" value="DUF2279_periplasmic_lipo"/>
</dbReference>
<proteinExistence type="predicted"/>
<gene>
    <name evidence="1" type="ORF">HBN54_004430</name>
</gene>
<dbReference type="EMBL" id="JAAVTK010000023">
    <property type="protein sequence ID" value="NKI91808.1"/>
    <property type="molecule type" value="Genomic_DNA"/>
</dbReference>
<evidence type="ECO:0000313" key="1">
    <source>
        <dbReference type="EMBL" id="NKI91808.1"/>
    </source>
</evidence>
<name>A0ABX1HRA3_9BACT</name>
<evidence type="ECO:0000313" key="2">
    <source>
        <dbReference type="Proteomes" id="UP000717634"/>
    </source>
</evidence>
<dbReference type="Pfam" id="PF10043">
    <property type="entry name" value="DUF2279"/>
    <property type="match status" value="1"/>
</dbReference>
<dbReference type="Proteomes" id="UP000717634">
    <property type="component" value="Unassembled WGS sequence"/>
</dbReference>
<evidence type="ECO:0008006" key="3">
    <source>
        <dbReference type="Google" id="ProtNLM"/>
    </source>
</evidence>
<organism evidence="1 2">
    <name type="scientific">Hymenobacter artigasi</name>
    <dbReference type="NCBI Taxonomy" id="2719616"/>
    <lineage>
        <taxon>Bacteria</taxon>
        <taxon>Pseudomonadati</taxon>
        <taxon>Bacteroidota</taxon>
        <taxon>Cytophagia</taxon>
        <taxon>Cytophagales</taxon>
        <taxon>Hymenobacteraceae</taxon>
        <taxon>Hymenobacter</taxon>
    </lineage>
</organism>
<reference evidence="1 2" key="1">
    <citation type="submission" date="2020-03" db="EMBL/GenBank/DDBJ databases">
        <title>Genomic Encyclopedia of Type Strains, Phase IV (KMG-V): Genome sequencing to study the core and pangenomes of soil and plant-associated prokaryotes.</title>
        <authorList>
            <person name="Whitman W."/>
        </authorList>
    </citation>
    <scope>NUCLEOTIDE SEQUENCE [LARGE SCALE GENOMIC DNA]</scope>
    <source>
        <strain evidence="1 2">1B</strain>
    </source>
</reference>
<accession>A0ABX1HRA3</accession>
<protein>
    <recommendedName>
        <fullName evidence="3">DUF2279 domain-containing protein</fullName>
    </recommendedName>
</protein>
<comment type="caution">
    <text evidence="1">The sequence shown here is derived from an EMBL/GenBank/DDBJ whole genome shotgun (WGS) entry which is preliminary data.</text>
</comment>
<keyword evidence="2" id="KW-1185">Reference proteome</keyword>
<dbReference type="RefSeq" id="WP_168675358.1">
    <property type="nucleotide sequence ID" value="NZ_JBHSRZ010000034.1"/>
</dbReference>